<dbReference type="GO" id="GO:0051213">
    <property type="term" value="F:dioxygenase activity"/>
    <property type="evidence" value="ECO:0007669"/>
    <property type="project" value="UniProtKB-KW"/>
</dbReference>
<dbReference type="SUPFAM" id="SSF51197">
    <property type="entry name" value="Clavaminate synthase-like"/>
    <property type="match status" value="1"/>
</dbReference>
<dbReference type="Proteomes" id="UP000242415">
    <property type="component" value="Unassembled WGS sequence"/>
</dbReference>
<dbReference type="STRING" id="405436.SAMN05444365_10994"/>
<dbReference type="RefSeq" id="WP_091560430.1">
    <property type="nucleotide sequence ID" value="NZ_FNPH01000009.1"/>
</dbReference>
<protein>
    <submittedName>
        <fullName evidence="2">Alkylated DNA repair dioxygenase AlkB</fullName>
    </submittedName>
</protein>
<reference evidence="3" key="1">
    <citation type="submission" date="2016-10" db="EMBL/GenBank/DDBJ databases">
        <authorList>
            <person name="Varghese N."/>
            <person name="Submissions S."/>
        </authorList>
    </citation>
    <scope>NUCLEOTIDE SEQUENCE [LARGE SCALE GENOMIC DNA]</scope>
    <source>
        <strain evidence="3">DSM 45245</strain>
    </source>
</reference>
<keyword evidence="2" id="KW-0223">Dioxygenase</keyword>
<dbReference type="OrthoDB" id="278699at2"/>
<name>A0A1H3RUM8_9ACTN</name>
<organism evidence="2 3">
    <name type="scientific">Micromonospora pattaloongensis</name>
    <dbReference type="NCBI Taxonomy" id="405436"/>
    <lineage>
        <taxon>Bacteria</taxon>
        <taxon>Bacillati</taxon>
        <taxon>Actinomycetota</taxon>
        <taxon>Actinomycetes</taxon>
        <taxon>Micromonosporales</taxon>
        <taxon>Micromonosporaceae</taxon>
        <taxon>Micromonospora</taxon>
    </lineage>
</organism>
<accession>A0A1H3RUM8</accession>
<dbReference type="InterPro" id="IPR037151">
    <property type="entry name" value="AlkB-like_sf"/>
</dbReference>
<dbReference type="PANTHER" id="PTHR12463:SF1">
    <property type="entry name" value="2-OXOGLUTARATE AND FE-DEPENDENT OXYGENASE FAMILY PROTEIN"/>
    <property type="match status" value="1"/>
</dbReference>
<dbReference type="GO" id="GO:0070988">
    <property type="term" value="P:demethylation"/>
    <property type="evidence" value="ECO:0007669"/>
    <property type="project" value="InterPro"/>
</dbReference>
<dbReference type="GO" id="GO:0032451">
    <property type="term" value="F:demethylase activity"/>
    <property type="evidence" value="ECO:0007669"/>
    <property type="project" value="TreeGrafter"/>
</dbReference>
<dbReference type="PROSITE" id="PS51471">
    <property type="entry name" value="FE2OG_OXY"/>
    <property type="match status" value="1"/>
</dbReference>
<dbReference type="InterPro" id="IPR027450">
    <property type="entry name" value="AlkB-like"/>
</dbReference>
<dbReference type="InterPro" id="IPR032857">
    <property type="entry name" value="ALKBH4"/>
</dbReference>
<dbReference type="InterPro" id="IPR005123">
    <property type="entry name" value="Oxoglu/Fe-dep_dioxygenase_dom"/>
</dbReference>
<dbReference type="EMBL" id="FNPH01000009">
    <property type="protein sequence ID" value="SDZ29320.1"/>
    <property type="molecule type" value="Genomic_DNA"/>
</dbReference>
<evidence type="ECO:0000313" key="2">
    <source>
        <dbReference type="EMBL" id="SDZ29320.1"/>
    </source>
</evidence>
<keyword evidence="2" id="KW-0560">Oxidoreductase</keyword>
<gene>
    <name evidence="2" type="ORF">SAMN05444365_10994</name>
</gene>
<keyword evidence="3" id="KW-1185">Reference proteome</keyword>
<evidence type="ECO:0000313" key="3">
    <source>
        <dbReference type="Proteomes" id="UP000242415"/>
    </source>
</evidence>
<evidence type="ECO:0000259" key="1">
    <source>
        <dbReference type="PROSITE" id="PS51471"/>
    </source>
</evidence>
<dbReference type="AlphaFoldDB" id="A0A1H3RUM8"/>
<proteinExistence type="predicted"/>
<feature type="domain" description="Fe2OG dioxygenase" evidence="1">
    <location>
        <begin position="90"/>
        <end position="182"/>
    </location>
</feature>
<dbReference type="Gene3D" id="2.60.120.590">
    <property type="entry name" value="Alpha-ketoglutarate-dependent dioxygenase AlkB-like"/>
    <property type="match status" value="1"/>
</dbReference>
<dbReference type="PANTHER" id="PTHR12463">
    <property type="entry name" value="OXYGENASE-RELATED"/>
    <property type="match status" value="1"/>
</dbReference>
<sequence>MRGVEERPAGLVYQPDLIDEDEERQLLAVLTALELRDVRMHGQVARRTVRHFGFDYDYGSFQLTATDALPPGMEWVRQRCAQLAGVECDLLAQTLVTRYPPGGVIGWHRDAPAFGPTVVGLSLGSACVMRFQRRRGQERRVYELPLAPRSAYVLGGAARSTWQHSIPAVTELRYSVTFRMIRPSAHPPVSATVPPDDEGVQ</sequence>
<dbReference type="Pfam" id="PF13532">
    <property type="entry name" value="2OG-FeII_Oxy_2"/>
    <property type="match status" value="1"/>
</dbReference>